<evidence type="ECO:0000256" key="1">
    <source>
        <dbReference type="SAM" id="Phobius"/>
    </source>
</evidence>
<evidence type="ECO:0000313" key="2">
    <source>
        <dbReference type="EMBL" id="PSL40464.1"/>
    </source>
</evidence>
<keyword evidence="3" id="KW-1185">Reference proteome</keyword>
<reference evidence="2 3" key="1">
    <citation type="submission" date="2018-03" db="EMBL/GenBank/DDBJ databases">
        <title>Genomic Encyclopedia of Type Strains, Phase III (KMG-III): the genomes of soil and plant-associated and newly described type strains.</title>
        <authorList>
            <person name="Whitman W."/>
        </authorList>
    </citation>
    <scope>NUCLEOTIDE SEQUENCE [LARGE SCALE GENOMIC DNA]</scope>
    <source>
        <strain evidence="2 3">CGMCC 1.12259</strain>
    </source>
</reference>
<keyword evidence="1" id="KW-1133">Transmembrane helix</keyword>
<comment type="caution">
    <text evidence="2">The sequence shown here is derived from an EMBL/GenBank/DDBJ whole genome shotgun (WGS) entry which is preliminary data.</text>
</comment>
<dbReference type="PROSITE" id="PS51257">
    <property type="entry name" value="PROKAR_LIPOPROTEIN"/>
    <property type="match status" value="1"/>
</dbReference>
<dbReference type="Proteomes" id="UP000242682">
    <property type="component" value="Unassembled WGS sequence"/>
</dbReference>
<dbReference type="AlphaFoldDB" id="A0A2P8H2M3"/>
<keyword evidence="1" id="KW-0812">Transmembrane</keyword>
<keyword evidence="1" id="KW-0472">Membrane</keyword>
<evidence type="ECO:0000313" key="3">
    <source>
        <dbReference type="Proteomes" id="UP000242682"/>
    </source>
</evidence>
<dbReference type="EMBL" id="PYAT01000005">
    <property type="protein sequence ID" value="PSL40464.1"/>
    <property type="molecule type" value="Genomic_DNA"/>
</dbReference>
<gene>
    <name evidence="2" type="ORF">B0H99_105242</name>
</gene>
<organism evidence="2 3">
    <name type="scientific">Planomicrobium soli</name>
    <dbReference type="NCBI Taxonomy" id="1176648"/>
    <lineage>
        <taxon>Bacteria</taxon>
        <taxon>Bacillati</taxon>
        <taxon>Bacillota</taxon>
        <taxon>Bacilli</taxon>
        <taxon>Bacillales</taxon>
        <taxon>Caryophanaceae</taxon>
        <taxon>Planomicrobium</taxon>
    </lineage>
</organism>
<accession>A0A2P8H2M3</accession>
<sequence length="35" mass="3934">MDGKKIALMIAIGTLAACILIYLVFQLYFTMNPQQ</sequence>
<proteinExistence type="predicted"/>
<feature type="transmembrane region" description="Helical" evidence="1">
    <location>
        <begin position="6"/>
        <end position="29"/>
    </location>
</feature>
<protein>
    <submittedName>
        <fullName evidence="2">Uncharacterized protein</fullName>
    </submittedName>
</protein>
<name>A0A2P8H2M3_9BACL</name>